<reference evidence="1" key="2">
    <citation type="journal article" date="2024" name="Plant">
        <title>Genomic evolution and insights into agronomic trait innovations of Sesamum species.</title>
        <authorList>
            <person name="Miao H."/>
            <person name="Wang L."/>
            <person name="Qu L."/>
            <person name="Liu H."/>
            <person name="Sun Y."/>
            <person name="Le M."/>
            <person name="Wang Q."/>
            <person name="Wei S."/>
            <person name="Zheng Y."/>
            <person name="Lin W."/>
            <person name="Duan Y."/>
            <person name="Cao H."/>
            <person name="Xiong S."/>
            <person name="Wang X."/>
            <person name="Wei L."/>
            <person name="Li C."/>
            <person name="Ma Q."/>
            <person name="Ju M."/>
            <person name="Zhao R."/>
            <person name="Li G."/>
            <person name="Mu C."/>
            <person name="Tian Q."/>
            <person name="Mei H."/>
            <person name="Zhang T."/>
            <person name="Gao T."/>
            <person name="Zhang H."/>
        </authorList>
    </citation>
    <scope>NUCLEOTIDE SEQUENCE</scope>
    <source>
        <strain evidence="1">G02</strain>
    </source>
</reference>
<dbReference type="EMBL" id="JACGWJ010000019">
    <property type="protein sequence ID" value="KAL0345926.1"/>
    <property type="molecule type" value="Genomic_DNA"/>
</dbReference>
<proteinExistence type="predicted"/>
<reference evidence="1" key="1">
    <citation type="submission" date="2020-06" db="EMBL/GenBank/DDBJ databases">
        <authorList>
            <person name="Li T."/>
            <person name="Hu X."/>
            <person name="Zhang T."/>
            <person name="Song X."/>
            <person name="Zhang H."/>
            <person name="Dai N."/>
            <person name="Sheng W."/>
            <person name="Hou X."/>
            <person name="Wei L."/>
        </authorList>
    </citation>
    <scope>NUCLEOTIDE SEQUENCE</scope>
    <source>
        <strain evidence="1">G02</strain>
        <tissue evidence="1">Leaf</tissue>
    </source>
</reference>
<gene>
    <name evidence="1" type="ORF">Sradi_4423900</name>
</gene>
<evidence type="ECO:0000313" key="1">
    <source>
        <dbReference type="EMBL" id="KAL0345926.1"/>
    </source>
</evidence>
<organism evidence="1">
    <name type="scientific">Sesamum radiatum</name>
    <name type="common">Black benniseed</name>
    <dbReference type="NCBI Taxonomy" id="300843"/>
    <lineage>
        <taxon>Eukaryota</taxon>
        <taxon>Viridiplantae</taxon>
        <taxon>Streptophyta</taxon>
        <taxon>Embryophyta</taxon>
        <taxon>Tracheophyta</taxon>
        <taxon>Spermatophyta</taxon>
        <taxon>Magnoliopsida</taxon>
        <taxon>eudicotyledons</taxon>
        <taxon>Gunneridae</taxon>
        <taxon>Pentapetalae</taxon>
        <taxon>asterids</taxon>
        <taxon>lamiids</taxon>
        <taxon>Lamiales</taxon>
        <taxon>Pedaliaceae</taxon>
        <taxon>Sesamum</taxon>
    </lineage>
</organism>
<protein>
    <submittedName>
        <fullName evidence="1">Uncharacterized protein</fullName>
    </submittedName>
</protein>
<name>A0AAW2NTU3_SESRA</name>
<sequence>MEGRAAAQDRQWSERGQRQLIVVLGVRCWFLVEVAAARRRQNVAAATMTTLVVRLGGGLDARRRGAVEREM</sequence>
<accession>A0AAW2NTU3</accession>
<comment type="caution">
    <text evidence="1">The sequence shown here is derived from an EMBL/GenBank/DDBJ whole genome shotgun (WGS) entry which is preliminary data.</text>
</comment>
<dbReference type="AlphaFoldDB" id="A0AAW2NTU3"/>